<name>A0A8H7HRC0_9AGAM</name>
<feature type="non-terminal residue" evidence="5">
    <location>
        <position position="1"/>
    </location>
</feature>
<gene>
    <name evidence="5" type="ORF">RHS03_04500</name>
</gene>
<evidence type="ECO:0000313" key="5">
    <source>
        <dbReference type="EMBL" id="KAF8706899.1"/>
    </source>
</evidence>
<evidence type="ECO:0000256" key="1">
    <source>
        <dbReference type="ARBA" id="ARBA00009156"/>
    </source>
</evidence>
<organism evidence="5 6">
    <name type="scientific">Rhizoctonia solani</name>
    <dbReference type="NCBI Taxonomy" id="456999"/>
    <lineage>
        <taxon>Eukaryota</taxon>
        <taxon>Fungi</taxon>
        <taxon>Dikarya</taxon>
        <taxon>Basidiomycota</taxon>
        <taxon>Agaricomycotina</taxon>
        <taxon>Agaricomycetes</taxon>
        <taxon>Cantharellales</taxon>
        <taxon>Ceratobasidiaceae</taxon>
        <taxon>Rhizoctonia</taxon>
    </lineage>
</organism>
<dbReference type="AlphaFoldDB" id="A0A8H7HRC0"/>
<dbReference type="EMBL" id="JACYCD010000051">
    <property type="protein sequence ID" value="KAF8706899.1"/>
    <property type="molecule type" value="Genomic_DNA"/>
</dbReference>
<evidence type="ECO:0000256" key="4">
    <source>
        <dbReference type="SAM" id="MobiDB-lite"/>
    </source>
</evidence>
<proteinExistence type="inferred from homology"/>
<dbReference type="PANTHER" id="PTHR10196">
    <property type="entry name" value="SUGAR KINASE"/>
    <property type="match status" value="1"/>
</dbReference>
<dbReference type="InterPro" id="IPR043129">
    <property type="entry name" value="ATPase_NBD"/>
</dbReference>
<dbReference type="GO" id="GO:0005997">
    <property type="term" value="P:xylulose metabolic process"/>
    <property type="evidence" value="ECO:0007669"/>
    <property type="project" value="TreeGrafter"/>
</dbReference>
<feature type="compositionally biased region" description="Acidic residues" evidence="4">
    <location>
        <begin position="625"/>
        <end position="635"/>
    </location>
</feature>
<feature type="region of interest" description="Disordered" evidence="4">
    <location>
        <begin position="532"/>
        <end position="565"/>
    </location>
</feature>
<keyword evidence="2" id="KW-0808">Transferase</keyword>
<comment type="similarity">
    <text evidence="1">Belongs to the FGGY kinase family.</text>
</comment>
<keyword evidence="3 5" id="KW-0418">Kinase</keyword>
<reference evidence="5" key="1">
    <citation type="submission" date="2020-09" db="EMBL/GenBank/DDBJ databases">
        <title>Comparative genome analyses of four rice-infecting Rhizoctonia solani isolates reveal extensive enrichment of homogalacturonan modification genes.</title>
        <authorList>
            <person name="Lee D.-Y."/>
            <person name="Jeon J."/>
            <person name="Kim K.-T."/>
            <person name="Cheong K."/>
            <person name="Song H."/>
            <person name="Choi G."/>
            <person name="Ko J."/>
            <person name="Opiyo S.O."/>
            <person name="Zuo S."/>
            <person name="Madhav S."/>
            <person name="Lee Y.-H."/>
            <person name="Wang G.-L."/>
        </authorList>
    </citation>
    <scope>NUCLEOTIDE SEQUENCE</scope>
    <source>
        <strain evidence="5">AG1-IA WGL</strain>
    </source>
</reference>
<accession>A0A8H7HRC0</accession>
<evidence type="ECO:0000256" key="3">
    <source>
        <dbReference type="ARBA" id="ARBA00022777"/>
    </source>
</evidence>
<sequence>MAHYLGLELATEHVRATVVDEGLDIVFSAAVEFDTDLPEFQTRGGLFTAPGDVCTTSVEMWLKALDILLSKLKTGVDLARIRAVGGCAQHAAVWCTAAAKSHMSGLDHTKTLHAQLGSPSTLALVHTPVTQDTSTASQARTIETALGGPDALAQRLGTATPTTAAQAIKIREGNPDAWTHTSHVVLASAFLASLFVGDWAPATEAEAVATGFWNVERGGWDEEVLELAGGGSKEEGQRLKEMLGGVCPSGTTTVGTISTYFCQRYGFSPETPVAPFTSDHLATYLSLSACLSSSPSQVTPDAILAFGPTDVLLSPVPSSAPSPPPRSRHYTLLPHPCTPKSYITVLASRNGDVPRALVRDMYTKSWAAFDRLVSVVPPGGAIGLDDKLFSFWLLQPEGPPFEHVKGIYRFETGVKVNEFRDLRANPRCLLESQLMNLRVKHARMTSLLTSAPTPNRPTSLLATSLSTIFDPYTSSALPSRILALGAAAGFASVASITADVFGARVLVPRSVITRGAPVTPLMTPTRGAGILGFPSGGGSGTSTPGLVVPGQQPQSQQQQQPAPDTRAALGAAYLARWSVLSTGTDFEDDVRTVIRKRAKLSGALGLGVPVGTYGRSGLGASILVEEDEEEKEDENGDMHERTNTNSTTATSLSLHLSLPPQQPPNAANPTTTSASVHALPTDESDALLGLAKVAEGDMDAFSAYAALIPEWCRLEGMLVRGVV</sequence>
<dbReference type="GO" id="GO:0004856">
    <property type="term" value="F:D-xylulokinase activity"/>
    <property type="evidence" value="ECO:0007669"/>
    <property type="project" value="TreeGrafter"/>
</dbReference>
<evidence type="ECO:0000256" key="2">
    <source>
        <dbReference type="ARBA" id="ARBA00022679"/>
    </source>
</evidence>
<feature type="compositionally biased region" description="Low complexity" evidence="4">
    <location>
        <begin position="541"/>
        <end position="563"/>
    </location>
</feature>
<feature type="region of interest" description="Disordered" evidence="4">
    <location>
        <begin position="625"/>
        <end position="676"/>
    </location>
</feature>
<dbReference type="Gene3D" id="3.30.420.40">
    <property type="match status" value="2"/>
</dbReference>
<dbReference type="GO" id="GO:0005829">
    <property type="term" value="C:cytosol"/>
    <property type="evidence" value="ECO:0007669"/>
    <property type="project" value="TreeGrafter"/>
</dbReference>
<comment type="caution">
    <text evidence="5">The sequence shown here is derived from an EMBL/GenBank/DDBJ whole genome shotgun (WGS) entry which is preliminary data.</text>
</comment>
<dbReference type="OrthoDB" id="1728974at2759"/>
<protein>
    <submittedName>
        <fullName evidence="5">Xylulokinase</fullName>
    </submittedName>
</protein>
<dbReference type="Proteomes" id="UP000602905">
    <property type="component" value="Unassembled WGS sequence"/>
</dbReference>
<feature type="compositionally biased region" description="Low complexity" evidence="4">
    <location>
        <begin position="643"/>
        <end position="675"/>
    </location>
</feature>
<dbReference type="PANTHER" id="PTHR10196:SF57">
    <property type="entry name" value="XYLULOSE KINASE"/>
    <property type="match status" value="1"/>
</dbReference>
<evidence type="ECO:0000313" key="6">
    <source>
        <dbReference type="Proteomes" id="UP000602905"/>
    </source>
</evidence>
<dbReference type="SUPFAM" id="SSF53067">
    <property type="entry name" value="Actin-like ATPase domain"/>
    <property type="match status" value="1"/>
</dbReference>